<sequence>MLPIVFLNPAERYLKKLKDKYLKRKYRDAIIKIRLDPYVGDRKSGDLAGIWGYDIFHNGVNYELAYYLAENGKGEVLVVIMAGTRENFWDAVKKYIK</sequence>
<keyword evidence="2" id="KW-1185">Reference proteome</keyword>
<evidence type="ECO:0000313" key="1">
    <source>
        <dbReference type="EMBL" id="MDF9406807.1"/>
    </source>
</evidence>
<dbReference type="RefSeq" id="WP_277441953.1">
    <property type="nucleotide sequence ID" value="NZ_JAKOAV010000001.1"/>
</dbReference>
<dbReference type="InterPro" id="IPR031552">
    <property type="entry name" value="ParE-like_toxin"/>
</dbReference>
<reference evidence="1" key="1">
    <citation type="submission" date="2022-02" db="EMBL/GenBank/DDBJ databases">
        <authorList>
            <person name="Leng L."/>
        </authorList>
    </citation>
    <scope>NUCLEOTIDE SEQUENCE</scope>
    <source>
        <strain evidence="1">JI</strain>
    </source>
</reference>
<evidence type="ECO:0000313" key="2">
    <source>
        <dbReference type="Proteomes" id="UP001154312"/>
    </source>
</evidence>
<comment type="caution">
    <text evidence="1">The sequence shown here is derived from an EMBL/GenBank/DDBJ whole genome shotgun (WGS) entry which is preliminary data.</text>
</comment>
<dbReference type="InterPro" id="IPR035093">
    <property type="entry name" value="RelE/ParE_toxin_dom_sf"/>
</dbReference>
<dbReference type="Proteomes" id="UP001154312">
    <property type="component" value="Unassembled WGS sequence"/>
</dbReference>
<organism evidence="1 2">
    <name type="scientific">Pelotomaculum isophthalicicum JI</name>
    <dbReference type="NCBI Taxonomy" id="947010"/>
    <lineage>
        <taxon>Bacteria</taxon>
        <taxon>Bacillati</taxon>
        <taxon>Bacillota</taxon>
        <taxon>Clostridia</taxon>
        <taxon>Eubacteriales</taxon>
        <taxon>Desulfotomaculaceae</taxon>
        <taxon>Pelotomaculum</taxon>
    </lineage>
</organism>
<dbReference type="Pfam" id="PF15781">
    <property type="entry name" value="ParE-like_toxin"/>
    <property type="match status" value="1"/>
</dbReference>
<name>A0A9X4JV57_9FIRM</name>
<dbReference type="AlphaFoldDB" id="A0A9X4JV57"/>
<dbReference type="Gene3D" id="3.30.2310.20">
    <property type="entry name" value="RelE-like"/>
    <property type="match status" value="1"/>
</dbReference>
<gene>
    <name evidence="1" type="ORF">L7E55_00285</name>
</gene>
<protein>
    <submittedName>
        <fullName evidence="1">Type II toxin-antitoxin system RelE/ParE family toxin</fullName>
    </submittedName>
</protein>
<dbReference type="EMBL" id="JAKOAV010000001">
    <property type="protein sequence ID" value="MDF9406807.1"/>
    <property type="molecule type" value="Genomic_DNA"/>
</dbReference>
<accession>A0A9X4JV57</accession>
<dbReference type="SUPFAM" id="SSF143011">
    <property type="entry name" value="RelE-like"/>
    <property type="match status" value="1"/>
</dbReference>
<proteinExistence type="predicted"/>